<dbReference type="KEGG" id="gfm:Enr17x_48480"/>
<protein>
    <submittedName>
        <fullName evidence="2">Helix-turn-helix domain protein</fullName>
    </submittedName>
</protein>
<sequence length="55" mass="6017">MVTSTAPQPAEPTGLITEKAAAQLLGVCERTVWKLRNENKIRCVKIGAAVCYTRE</sequence>
<keyword evidence="3" id="KW-1185">Reference proteome</keyword>
<evidence type="ECO:0000313" key="3">
    <source>
        <dbReference type="Proteomes" id="UP000318313"/>
    </source>
</evidence>
<reference evidence="2 3" key="1">
    <citation type="submission" date="2019-03" db="EMBL/GenBank/DDBJ databases">
        <title>Deep-cultivation of Planctomycetes and their phenomic and genomic characterization uncovers novel biology.</title>
        <authorList>
            <person name="Wiegand S."/>
            <person name="Jogler M."/>
            <person name="Boedeker C."/>
            <person name="Pinto D."/>
            <person name="Vollmers J."/>
            <person name="Rivas-Marin E."/>
            <person name="Kohn T."/>
            <person name="Peeters S.H."/>
            <person name="Heuer A."/>
            <person name="Rast P."/>
            <person name="Oberbeckmann S."/>
            <person name="Bunk B."/>
            <person name="Jeske O."/>
            <person name="Meyerdierks A."/>
            <person name="Storesund J.E."/>
            <person name="Kallscheuer N."/>
            <person name="Luecker S."/>
            <person name="Lage O.M."/>
            <person name="Pohl T."/>
            <person name="Merkel B.J."/>
            <person name="Hornburger P."/>
            <person name="Mueller R.-W."/>
            <person name="Bruemmer F."/>
            <person name="Labrenz M."/>
            <person name="Spormann A.M."/>
            <person name="Op den Camp H."/>
            <person name="Overmann J."/>
            <person name="Amann R."/>
            <person name="Jetten M.S.M."/>
            <person name="Mascher T."/>
            <person name="Medema M.H."/>
            <person name="Devos D.P."/>
            <person name="Kaster A.-K."/>
            <person name="Ovreas L."/>
            <person name="Rohde M."/>
            <person name="Galperin M.Y."/>
            <person name="Jogler C."/>
        </authorList>
    </citation>
    <scope>NUCLEOTIDE SEQUENCE [LARGE SCALE GENOMIC DNA]</scope>
    <source>
        <strain evidence="2 3">Enr17</strain>
    </source>
</reference>
<dbReference type="Proteomes" id="UP000318313">
    <property type="component" value="Chromosome"/>
</dbReference>
<accession>A0A518IIB3</accession>
<gene>
    <name evidence="2" type="ORF">Enr17x_48480</name>
</gene>
<name>A0A518IIB3_9PLAN</name>
<dbReference type="Pfam" id="PF12728">
    <property type="entry name" value="HTH_17"/>
    <property type="match status" value="1"/>
</dbReference>
<feature type="domain" description="Helix-turn-helix" evidence="1">
    <location>
        <begin position="17"/>
        <end position="53"/>
    </location>
</feature>
<evidence type="ECO:0000313" key="2">
    <source>
        <dbReference type="EMBL" id="QDV52780.1"/>
    </source>
</evidence>
<dbReference type="InterPro" id="IPR041657">
    <property type="entry name" value="HTH_17"/>
</dbReference>
<dbReference type="OrthoDB" id="289706at2"/>
<organism evidence="2 3">
    <name type="scientific">Gimesia fumaroli</name>
    <dbReference type="NCBI Taxonomy" id="2527976"/>
    <lineage>
        <taxon>Bacteria</taxon>
        <taxon>Pseudomonadati</taxon>
        <taxon>Planctomycetota</taxon>
        <taxon>Planctomycetia</taxon>
        <taxon>Planctomycetales</taxon>
        <taxon>Planctomycetaceae</taxon>
        <taxon>Gimesia</taxon>
    </lineage>
</organism>
<evidence type="ECO:0000259" key="1">
    <source>
        <dbReference type="Pfam" id="PF12728"/>
    </source>
</evidence>
<proteinExistence type="predicted"/>
<dbReference type="AlphaFoldDB" id="A0A518IIB3"/>
<dbReference type="EMBL" id="CP037452">
    <property type="protein sequence ID" value="QDV52780.1"/>
    <property type="molecule type" value="Genomic_DNA"/>
</dbReference>
<dbReference type="RefSeq" id="WP_145312059.1">
    <property type="nucleotide sequence ID" value="NZ_CP037452.1"/>
</dbReference>